<keyword evidence="1" id="KW-0902">Two-component regulatory system</keyword>
<feature type="domain" description="Response regulatory" evidence="3">
    <location>
        <begin position="13"/>
        <end position="124"/>
    </location>
</feature>
<evidence type="ECO:0000313" key="5">
    <source>
        <dbReference type="EMBL" id="WDE07613.1"/>
    </source>
</evidence>
<dbReference type="InterPro" id="IPR011006">
    <property type="entry name" value="CheY-like_superfamily"/>
</dbReference>
<dbReference type="KEGG" id="tvd:SG34_012400"/>
<dbReference type="PANTHER" id="PTHR37299:SF1">
    <property type="entry name" value="STAGE 0 SPORULATION PROTEIN A HOMOLOG"/>
    <property type="match status" value="1"/>
</dbReference>
<evidence type="ECO:0000259" key="3">
    <source>
        <dbReference type="PROSITE" id="PS50110"/>
    </source>
</evidence>
<dbReference type="Proteomes" id="UP000032352">
    <property type="component" value="Chromosome"/>
</dbReference>
<organism evidence="5 6">
    <name type="scientific">Thalassomonas viridans</name>
    <dbReference type="NCBI Taxonomy" id="137584"/>
    <lineage>
        <taxon>Bacteria</taxon>
        <taxon>Pseudomonadati</taxon>
        <taxon>Pseudomonadota</taxon>
        <taxon>Gammaproteobacteria</taxon>
        <taxon>Alteromonadales</taxon>
        <taxon>Colwelliaceae</taxon>
        <taxon>Thalassomonas</taxon>
    </lineage>
</organism>
<dbReference type="Pfam" id="PF00072">
    <property type="entry name" value="Response_reg"/>
    <property type="match status" value="1"/>
</dbReference>
<dbReference type="Gene3D" id="2.40.50.1020">
    <property type="entry name" value="LytTr DNA-binding domain"/>
    <property type="match status" value="1"/>
</dbReference>
<dbReference type="GO" id="GO:0003677">
    <property type="term" value="F:DNA binding"/>
    <property type="evidence" value="ECO:0007669"/>
    <property type="project" value="InterPro"/>
</dbReference>
<dbReference type="GO" id="GO:0000156">
    <property type="term" value="F:phosphorelay response regulator activity"/>
    <property type="evidence" value="ECO:0007669"/>
    <property type="project" value="InterPro"/>
</dbReference>
<evidence type="ECO:0000256" key="2">
    <source>
        <dbReference type="PROSITE-ProRule" id="PRU00169"/>
    </source>
</evidence>
<protein>
    <submittedName>
        <fullName evidence="5">Response regulator transcription factor</fullName>
    </submittedName>
</protein>
<dbReference type="PROSITE" id="PS50930">
    <property type="entry name" value="HTH_LYTTR"/>
    <property type="match status" value="1"/>
</dbReference>
<reference evidence="5 6" key="1">
    <citation type="journal article" date="2015" name="Genome Announc.">
        <title>Draft Genome Sequences of Marine Isolates of Thalassomonas viridans and Thalassomonas actiniarum.</title>
        <authorList>
            <person name="Olonade I."/>
            <person name="van Zyl L.J."/>
            <person name="Trindade M."/>
        </authorList>
    </citation>
    <scope>NUCLEOTIDE SEQUENCE [LARGE SCALE GENOMIC DNA]</scope>
    <source>
        <strain evidence="5 6">XOM25</strain>
    </source>
</reference>
<dbReference type="InterPro" id="IPR046947">
    <property type="entry name" value="LytR-like"/>
</dbReference>
<dbReference type="PROSITE" id="PS50110">
    <property type="entry name" value="RESPONSE_REGULATORY"/>
    <property type="match status" value="1"/>
</dbReference>
<gene>
    <name evidence="5" type="ORF">SG34_012400</name>
</gene>
<dbReference type="InterPro" id="IPR007492">
    <property type="entry name" value="LytTR_DNA-bd_dom"/>
</dbReference>
<accession>A0AAE9Z965</accession>
<reference evidence="5 6" key="2">
    <citation type="journal article" date="2022" name="Mar. Drugs">
        <title>Bioassay-Guided Fractionation Leads to the Detection of Cholic Acid Generated by the Rare Thalassomonas sp.</title>
        <authorList>
            <person name="Pheiffer F."/>
            <person name="Schneider Y.K."/>
            <person name="Hansen E.H."/>
            <person name="Andersen J.H."/>
            <person name="Isaksson J."/>
            <person name="Busche T."/>
            <person name="R C."/>
            <person name="Kalinowski J."/>
            <person name="Zyl L.V."/>
            <person name="Trindade M."/>
        </authorList>
    </citation>
    <scope>NUCLEOTIDE SEQUENCE [LARGE SCALE GENOMIC DNA]</scope>
    <source>
        <strain evidence="5 6">XOM25</strain>
    </source>
</reference>
<feature type="domain" description="HTH LytTR-type" evidence="4">
    <location>
        <begin position="157"/>
        <end position="262"/>
    </location>
</feature>
<name>A0AAE9Z965_9GAMM</name>
<feature type="modified residue" description="4-aspartylphosphate" evidence="2">
    <location>
        <position position="64"/>
    </location>
</feature>
<dbReference type="EMBL" id="CP059733">
    <property type="protein sequence ID" value="WDE07613.1"/>
    <property type="molecule type" value="Genomic_DNA"/>
</dbReference>
<dbReference type="Gene3D" id="3.40.50.2300">
    <property type="match status" value="1"/>
</dbReference>
<dbReference type="Pfam" id="PF04397">
    <property type="entry name" value="LytTR"/>
    <property type="match status" value="1"/>
</dbReference>
<keyword evidence="2" id="KW-0597">Phosphoprotein</keyword>
<evidence type="ECO:0000313" key="6">
    <source>
        <dbReference type="Proteomes" id="UP000032352"/>
    </source>
</evidence>
<sequence>MLYLDQAEGEMLKVLVADGEKTTQDTVALLLENEVDVEVLPGIAEGRQVLAFCRAHPVDIIFLDVDIPGINGLELARSLTKICPVIFISRHKAYALDAFELNAVDYLLKPIDENRFYCAFNKARTKLQAERDNQVQDMVSLVQHLVTQQEKPYKSRLVIKDPGHIRLIDVDEVNYITGAGNYADVHMLEGKHYLHRETLTALEKQLDPNEFLRIHRSTIIRSSSVSELYPNDNGDYTVVIKSGEQLTLSRRNKNKLEQLIGLG</sequence>
<dbReference type="SUPFAM" id="SSF52172">
    <property type="entry name" value="CheY-like"/>
    <property type="match status" value="1"/>
</dbReference>
<evidence type="ECO:0000256" key="1">
    <source>
        <dbReference type="ARBA" id="ARBA00023012"/>
    </source>
</evidence>
<dbReference type="SMART" id="SM00850">
    <property type="entry name" value="LytTR"/>
    <property type="match status" value="1"/>
</dbReference>
<dbReference type="AlphaFoldDB" id="A0AAE9Z965"/>
<dbReference type="RefSeq" id="WP_152647438.1">
    <property type="nucleotide sequence ID" value="NZ_CP059733.1"/>
</dbReference>
<keyword evidence="6" id="KW-1185">Reference proteome</keyword>
<dbReference type="InterPro" id="IPR001789">
    <property type="entry name" value="Sig_transdc_resp-reg_receiver"/>
</dbReference>
<dbReference type="PANTHER" id="PTHR37299">
    <property type="entry name" value="TRANSCRIPTIONAL REGULATOR-RELATED"/>
    <property type="match status" value="1"/>
</dbReference>
<evidence type="ECO:0000259" key="4">
    <source>
        <dbReference type="PROSITE" id="PS50930"/>
    </source>
</evidence>
<dbReference type="SMART" id="SM00448">
    <property type="entry name" value="REC"/>
    <property type="match status" value="1"/>
</dbReference>
<proteinExistence type="predicted"/>